<dbReference type="HOGENOM" id="CLU_382149_0_0_1"/>
<dbReference type="Proteomes" id="UP000008784">
    <property type="component" value="Unassembled WGS sequence"/>
</dbReference>
<dbReference type="STRING" id="756982.G1XGA0"/>
<dbReference type="AlphaFoldDB" id="G1XGA0"/>
<evidence type="ECO:0000313" key="3">
    <source>
        <dbReference type="EMBL" id="EGX47818.1"/>
    </source>
</evidence>
<feature type="compositionally biased region" description="Polar residues" evidence="1">
    <location>
        <begin position="70"/>
        <end position="87"/>
    </location>
</feature>
<comment type="caution">
    <text evidence="3">The sequence shown here is derived from an EMBL/GenBank/DDBJ whole genome shotgun (WGS) entry which is preliminary data.</text>
</comment>
<dbReference type="EMBL" id="ADOT01000150">
    <property type="protein sequence ID" value="EGX47818.1"/>
    <property type="molecule type" value="Genomic_DNA"/>
</dbReference>
<evidence type="ECO:0000259" key="2">
    <source>
        <dbReference type="PROSITE" id="PS50811"/>
    </source>
</evidence>
<keyword evidence="4" id="KW-1185">Reference proteome</keyword>
<organism evidence="3 4">
    <name type="scientific">Arthrobotrys oligospora (strain ATCC 24927 / CBS 115.81 / DSM 1491)</name>
    <name type="common">Nematode-trapping fungus</name>
    <name type="synonym">Didymozoophaga oligospora</name>
    <dbReference type="NCBI Taxonomy" id="756982"/>
    <lineage>
        <taxon>Eukaryota</taxon>
        <taxon>Fungi</taxon>
        <taxon>Dikarya</taxon>
        <taxon>Ascomycota</taxon>
        <taxon>Pezizomycotina</taxon>
        <taxon>Orbiliomycetes</taxon>
        <taxon>Orbiliales</taxon>
        <taxon>Orbiliaceae</taxon>
        <taxon>Orbilia</taxon>
        <taxon>Orbilia oligospora</taxon>
    </lineage>
</organism>
<dbReference type="RefSeq" id="XP_011123512.1">
    <property type="nucleotide sequence ID" value="XM_011125210.1"/>
</dbReference>
<protein>
    <recommendedName>
        <fullName evidence="2">WRKY domain-containing protein</fullName>
    </recommendedName>
</protein>
<gene>
    <name evidence="3" type="ORF">AOL_s00083g30</name>
</gene>
<evidence type="ECO:0000313" key="4">
    <source>
        <dbReference type="Proteomes" id="UP000008784"/>
    </source>
</evidence>
<dbReference type="PROSITE" id="PS50811">
    <property type="entry name" value="WRKY"/>
    <property type="match status" value="1"/>
</dbReference>
<dbReference type="InterPro" id="IPR003657">
    <property type="entry name" value="WRKY_dom"/>
</dbReference>
<feature type="domain" description="WRKY" evidence="2">
    <location>
        <begin position="665"/>
        <end position="708"/>
    </location>
</feature>
<dbReference type="OrthoDB" id="5366163at2759"/>
<dbReference type="InParanoid" id="G1XGA0"/>
<dbReference type="GeneID" id="22894691"/>
<evidence type="ECO:0000256" key="1">
    <source>
        <dbReference type="SAM" id="MobiDB-lite"/>
    </source>
</evidence>
<reference evidence="3 4" key="1">
    <citation type="journal article" date="2011" name="PLoS Pathog.">
        <title>Genomic and proteomic analyses of the fungus Arthrobotrys oligospora provide insights into nematode-trap formation.</title>
        <authorList>
            <person name="Yang J."/>
            <person name="Wang L."/>
            <person name="Ji X."/>
            <person name="Feng Y."/>
            <person name="Li X."/>
            <person name="Zou C."/>
            <person name="Xu J."/>
            <person name="Ren Y."/>
            <person name="Mi Q."/>
            <person name="Wu J."/>
            <person name="Liu S."/>
            <person name="Liu Y."/>
            <person name="Huang X."/>
            <person name="Wang H."/>
            <person name="Niu X."/>
            <person name="Li J."/>
            <person name="Liang L."/>
            <person name="Luo Y."/>
            <person name="Ji K."/>
            <person name="Zhou W."/>
            <person name="Yu Z."/>
            <person name="Li G."/>
            <person name="Liu Y."/>
            <person name="Li L."/>
            <person name="Qiao M."/>
            <person name="Feng L."/>
            <person name="Zhang K.-Q."/>
        </authorList>
    </citation>
    <scope>NUCLEOTIDE SEQUENCE [LARGE SCALE GENOMIC DNA]</scope>
    <source>
        <strain evidence="4">ATCC 24927 / CBS 115.81 / DSM 1491</strain>
    </source>
</reference>
<sequence>MKFHVNKPFNKVRDIGSTVLGNARVHVGDFMKEAGNKIKGNNGKPPSPEISSAGAGNRPDVVQGFDDQGQVDSISQDGSNPVSSSDVDGSIPRLSSMKTLSPAASFGAGSLGLEARNIEVDESEIDMLQSSIPTQTLLGQKYSDWYYQQLANRSQLPTSPYPQVPISEAIYGGHQPQGPHELYGSSTFGIDGAQDGGEIHELASSSRGEMLSNYGYLDFWQDTPDIDQISSGRLLGPPLLGPEFLQDSTPDSIINTLPLSSSTTVAKLPKDIGEDLRREDPLLNRRFLVGAWQMLKKLRIASKHETASPQMRAFVDSLGGLDNIIGVGLSALKNILDGNIPTDITQVYCFLHVAYAMSRAEKNAKDDDLLPLAFRNDLELFRKCLPSTSEVPDQPTQQDLFDEIVKVMWKEVQRAVEWTGSFLGKDLSRQLRDSIKVDVPVAKRSPINNNKGPSGGVQKTRPNVPRKAALVIEKHLQGVSPKELRLLIAPPGAFNKPFSITIDQIINSTIFQDILNTVTKLGFARFFYLYLNTVSSDMHKTIEYELRFPATEDASDCVFCGDPHSWGSGCPTCDKAIQRVTQSQVIALKGLYDQVTEELKKTKSNTGLAVPWLLTPPTNLVLKDITPVKSRPAKTGDFVCSVPNCTRGPWVNKQSLDQHMKGFHNPKPQAYIICGFNGCTAKRGHKGGMEKTLDNMRTHKRENNHFTPEELVNGTFGLTINVRQ</sequence>
<dbReference type="GO" id="GO:0003700">
    <property type="term" value="F:DNA-binding transcription factor activity"/>
    <property type="evidence" value="ECO:0007669"/>
    <property type="project" value="InterPro"/>
</dbReference>
<name>G1XGA0_ARTOA</name>
<proteinExistence type="predicted"/>
<accession>G1XGA0</accession>
<dbReference type="GO" id="GO:0043565">
    <property type="term" value="F:sequence-specific DNA binding"/>
    <property type="evidence" value="ECO:0007669"/>
    <property type="project" value="InterPro"/>
</dbReference>
<feature type="region of interest" description="Disordered" evidence="1">
    <location>
        <begin position="34"/>
        <end position="94"/>
    </location>
</feature>